<evidence type="ECO:0000313" key="3">
    <source>
        <dbReference type="Proteomes" id="UP000008141"/>
    </source>
</evidence>
<gene>
    <name evidence="2" type="ORF">CHLNCDRAFT_134020</name>
</gene>
<sequence length="111" mass="10951">MEVAAPLQARELTLRYEAVIAKGWELLALSAGAGVDPAAVAALDFTTTASQPSPRSALTDALAGERHACPGSPASPSSPAAPSSSSAPRKSALTDALKRAGLAGTPAPACS</sequence>
<feature type="compositionally biased region" description="Polar residues" evidence="1">
    <location>
        <begin position="47"/>
        <end position="56"/>
    </location>
</feature>
<proteinExistence type="predicted"/>
<dbReference type="AlphaFoldDB" id="E1ZET4"/>
<reference evidence="2 3" key="1">
    <citation type="journal article" date="2010" name="Plant Cell">
        <title>The Chlorella variabilis NC64A genome reveals adaptation to photosymbiosis, coevolution with viruses, and cryptic sex.</title>
        <authorList>
            <person name="Blanc G."/>
            <person name="Duncan G."/>
            <person name="Agarkova I."/>
            <person name="Borodovsky M."/>
            <person name="Gurnon J."/>
            <person name="Kuo A."/>
            <person name="Lindquist E."/>
            <person name="Lucas S."/>
            <person name="Pangilinan J."/>
            <person name="Polle J."/>
            <person name="Salamov A."/>
            <person name="Terry A."/>
            <person name="Yamada T."/>
            <person name="Dunigan D.D."/>
            <person name="Grigoriev I.V."/>
            <person name="Claverie J.M."/>
            <person name="Van Etten J.L."/>
        </authorList>
    </citation>
    <scope>NUCLEOTIDE SEQUENCE [LARGE SCALE GENOMIC DNA]</scope>
    <source>
        <strain evidence="2 3">NC64A</strain>
    </source>
</reference>
<dbReference type="RefSeq" id="XP_005847654.1">
    <property type="nucleotide sequence ID" value="XM_005847592.1"/>
</dbReference>
<dbReference type="InParanoid" id="E1ZET4"/>
<dbReference type="GeneID" id="17354894"/>
<name>E1ZET4_CHLVA</name>
<feature type="region of interest" description="Disordered" evidence="1">
    <location>
        <begin position="47"/>
        <end position="111"/>
    </location>
</feature>
<organism evidence="3">
    <name type="scientific">Chlorella variabilis</name>
    <name type="common">Green alga</name>
    <dbReference type="NCBI Taxonomy" id="554065"/>
    <lineage>
        <taxon>Eukaryota</taxon>
        <taxon>Viridiplantae</taxon>
        <taxon>Chlorophyta</taxon>
        <taxon>core chlorophytes</taxon>
        <taxon>Trebouxiophyceae</taxon>
        <taxon>Chlorellales</taxon>
        <taxon>Chlorellaceae</taxon>
        <taxon>Chlorella clade</taxon>
        <taxon>Chlorella</taxon>
    </lineage>
</organism>
<protein>
    <submittedName>
        <fullName evidence="2">Expressed protein</fullName>
    </submittedName>
</protein>
<dbReference type="KEGG" id="cvr:CHLNCDRAFT_134020"/>
<feature type="compositionally biased region" description="Low complexity" evidence="1">
    <location>
        <begin position="72"/>
        <end position="88"/>
    </location>
</feature>
<dbReference type="EMBL" id="GL433844">
    <property type="protein sequence ID" value="EFN55552.1"/>
    <property type="molecule type" value="Genomic_DNA"/>
</dbReference>
<evidence type="ECO:0000256" key="1">
    <source>
        <dbReference type="SAM" id="MobiDB-lite"/>
    </source>
</evidence>
<dbReference type="Proteomes" id="UP000008141">
    <property type="component" value="Unassembled WGS sequence"/>
</dbReference>
<accession>E1ZET4</accession>
<evidence type="ECO:0000313" key="2">
    <source>
        <dbReference type="EMBL" id="EFN55552.1"/>
    </source>
</evidence>
<keyword evidence="3" id="KW-1185">Reference proteome</keyword>